<keyword evidence="11" id="KW-1185">Reference proteome</keyword>
<evidence type="ECO:0000256" key="6">
    <source>
        <dbReference type="ARBA" id="ARBA00022777"/>
    </source>
</evidence>
<dbReference type="InterPro" id="IPR036890">
    <property type="entry name" value="HATPase_C_sf"/>
</dbReference>
<keyword evidence="8" id="KW-0902">Two-component regulatory system</keyword>
<dbReference type="CDD" id="cd00082">
    <property type="entry name" value="HisKA"/>
    <property type="match status" value="1"/>
</dbReference>
<evidence type="ECO:0000256" key="8">
    <source>
        <dbReference type="ARBA" id="ARBA00023012"/>
    </source>
</evidence>
<evidence type="ECO:0000313" key="10">
    <source>
        <dbReference type="EMBL" id="TWF43935.1"/>
    </source>
</evidence>
<dbReference type="PANTHER" id="PTHR43065">
    <property type="entry name" value="SENSOR HISTIDINE KINASE"/>
    <property type="match status" value="1"/>
</dbReference>
<dbReference type="OrthoDB" id="226486at2"/>
<comment type="caution">
    <text evidence="10">The sequence shown here is derived from an EMBL/GenBank/DDBJ whole genome shotgun (WGS) entry which is preliminary data.</text>
</comment>
<evidence type="ECO:0000313" key="11">
    <source>
        <dbReference type="Proteomes" id="UP000320653"/>
    </source>
</evidence>
<keyword evidence="7" id="KW-0067">ATP-binding</keyword>
<dbReference type="PROSITE" id="PS50109">
    <property type="entry name" value="HIS_KIN"/>
    <property type="match status" value="1"/>
</dbReference>
<protein>
    <recommendedName>
        <fullName evidence="2">histidine kinase</fullName>
        <ecNumber evidence="2">2.7.13.3</ecNumber>
    </recommendedName>
</protein>
<keyword evidence="4" id="KW-0808">Transferase</keyword>
<evidence type="ECO:0000256" key="4">
    <source>
        <dbReference type="ARBA" id="ARBA00022679"/>
    </source>
</evidence>
<dbReference type="AlphaFoldDB" id="A0A561Q0T0"/>
<dbReference type="GO" id="GO:0000155">
    <property type="term" value="F:phosphorelay sensor kinase activity"/>
    <property type="evidence" value="ECO:0007669"/>
    <property type="project" value="InterPro"/>
</dbReference>
<evidence type="ECO:0000256" key="1">
    <source>
        <dbReference type="ARBA" id="ARBA00000085"/>
    </source>
</evidence>
<keyword evidence="5" id="KW-0547">Nucleotide-binding</keyword>
<dbReference type="Pfam" id="PF02518">
    <property type="entry name" value="HATPase_c"/>
    <property type="match status" value="1"/>
</dbReference>
<organism evidence="10 11">
    <name type="scientific">Neorhizobium alkalisoli</name>
    <dbReference type="NCBI Taxonomy" id="528178"/>
    <lineage>
        <taxon>Bacteria</taxon>
        <taxon>Pseudomonadati</taxon>
        <taxon>Pseudomonadota</taxon>
        <taxon>Alphaproteobacteria</taxon>
        <taxon>Hyphomicrobiales</taxon>
        <taxon>Rhizobiaceae</taxon>
        <taxon>Rhizobium/Agrobacterium group</taxon>
        <taxon>Neorhizobium</taxon>
    </lineage>
</organism>
<accession>A0A561Q0T0</accession>
<sequence length="404" mass="44348">MQKDNPSARFDPAYAAMPFGIVVLNADRTKAMIDELGAAGALPDVRKMDQNTVCALYNSTPVAYANQVARELLGGMEDTHSSLGPALHEESRRAFVDGMIRFFRSSDQIAFEAQVRSPSGSEMHLLFNIWKNPQDEAGKEICVGLANFSARMMSEEVRENLQSELAHAARITLLGEMTASIGHEVNQPLGSIVTNAEAGLRWLNREEPDLAEVGAILQRIVSNGKRAADIISAMRGLARHGKPEQGPISLDTLIEEAVIILRPELARRQVTLRLELAPDMPDVLADRTQILQVLVNLALNAAQAMSDGQAWNRTLLIRTWIEKSLNAVIEVEDSGPGVDPSVREKLFQSFYTTKATGVGMGLAICRSIIEAHDSTIELQSSPHLGARFSFRLRLSQRETEAITQ</sequence>
<evidence type="ECO:0000256" key="2">
    <source>
        <dbReference type="ARBA" id="ARBA00012438"/>
    </source>
</evidence>
<dbReference type="InterPro" id="IPR004358">
    <property type="entry name" value="Sig_transdc_His_kin-like_C"/>
</dbReference>
<keyword evidence="6" id="KW-0418">Kinase</keyword>
<dbReference type="SUPFAM" id="SSF47384">
    <property type="entry name" value="Homodimeric domain of signal transducing histidine kinase"/>
    <property type="match status" value="1"/>
</dbReference>
<evidence type="ECO:0000259" key="9">
    <source>
        <dbReference type="PROSITE" id="PS50109"/>
    </source>
</evidence>
<dbReference type="SUPFAM" id="SSF55874">
    <property type="entry name" value="ATPase domain of HSP90 chaperone/DNA topoisomerase II/histidine kinase"/>
    <property type="match status" value="1"/>
</dbReference>
<evidence type="ECO:0000256" key="5">
    <source>
        <dbReference type="ARBA" id="ARBA00022741"/>
    </source>
</evidence>
<dbReference type="InterPro" id="IPR003661">
    <property type="entry name" value="HisK_dim/P_dom"/>
</dbReference>
<dbReference type="EMBL" id="VIWP01000017">
    <property type="protein sequence ID" value="TWF43935.1"/>
    <property type="molecule type" value="Genomic_DNA"/>
</dbReference>
<evidence type="ECO:0000256" key="7">
    <source>
        <dbReference type="ARBA" id="ARBA00022840"/>
    </source>
</evidence>
<keyword evidence="3" id="KW-0597">Phosphoprotein</keyword>
<dbReference type="PANTHER" id="PTHR43065:SF10">
    <property type="entry name" value="PEROXIDE STRESS-ACTIVATED HISTIDINE KINASE MAK3"/>
    <property type="match status" value="1"/>
</dbReference>
<dbReference type="RefSeq" id="WP_145643480.1">
    <property type="nucleotide sequence ID" value="NZ_VIWP01000017.1"/>
</dbReference>
<dbReference type="SMART" id="SM00388">
    <property type="entry name" value="HisKA"/>
    <property type="match status" value="1"/>
</dbReference>
<dbReference type="GO" id="GO:0005524">
    <property type="term" value="F:ATP binding"/>
    <property type="evidence" value="ECO:0007669"/>
    <property type="project" value="UniProtKB-KW"/>
</dbReference>
<dbReference type="Gene3D" id="1.10.287.130">
    <property type="match status" value="1"/>
</dbReference>
<comment type="catalytic activity">
    <reaction evidence="1">
        <text>ATP + protein L-histidine = ADP + protein N-phospho-L-histidine.</text>
        <dbReference type="EC" id="2.7.13.3"/>
    </reaction>
</comment>
<feature type="domain" description="Histidine kinase" evidence="9">
    <location>
        <begin position="180"/>
        <end position="396"/>
    </location>
</feature>
<reference evidence="10 11" key="1">
    <citation type="submission" date="2019-06" db="EMBL/GenBank/DDBJ databases">
        <title>Sorghum-associated microbial communities from plants grown in Nebraska, USA.</title>
        <authorList>
            <person name="Schachtman D."/>
        </authorList>
    </citation>
    <scope>NUCLEOTIDE SEQUENCE [LARGE SCALE GENOMIC DNA]</scope>
    <source>
        <strain evidence="10 11">1225</strain>
    </source>
</reference>
<dbReference type="EC" id="2.7.13.3" evidence="2"/>
<proteinExistence type="predicted"/>
<dbReference type="SMART" id="SM00387">
    <property type="entry name" value="HATPase_c"/>
    <property type="match status" value="1"/>
</dbReference>
<name>A0A561Q0T0_9HYPH</name>
<dbReference type="InterPro" id="IPR005467">
    <property type="entry name" value="His_kinase_dom"/>
</dbReference>
<dbReference type="Gene3D" id="3.30.565.10">
    <property type="entry name" value="Histidine kinase-like ATPase, C-terminal domain"/>
    <property type="match status" value="1"/>
</dbReference>
<dbReference type="Pfam" id="PF00512">
    <property type="entry name" value="HisKA"/>
    <property type="match status" value="1"/>
</dbReference>
<dbReference type="PRINTS" id="PR00344">
    <property type="entry name" value="BCTRLSENSOR"/>
</dbReference>
<gene>
    <name evidence="10" type="ORF">FHW37_11723</name>
</gene>
<dbReference type="InterPro" id="IPR036097">
    <property type="entry name" value="HisK_dim/P_sf"/>
</dbReference>
<dbReference type="InterPro" id="IPR003594">
    <property type="entry name" value="HATPase_dom"/>
</dbReference>
<evidence type="ECO:0000256" key="3">
    <source>
        <dbReference type="ARBA" id="ARBA00022553"/>
    </source>
</evidence>
<dbReference type="Proteomes" id="UP000320653">
    <property type="component" value="Unassembled WGS sequence"/>
</dbReference>